<keyword evidence="4" id="KW-0408">Iron</keyword>
<dbReference type="InterPro" id="IPR001486">
    <property type="entry name" value="Hemoglobin_trunc"/>
</dbReference>
<feature type="region of interest" description="Disordered" evidence="5">
    <location>
        <begin position="138"/>
        <end position="159"/>
    </location>
</feature>
<keyword evidence="3" id="KW-0479">Metal-binding</keyword>
<gene>
    <name evidence="6" type="ORF">J2800_004487</name>
</gene>
<dbReference type="EMBL" id="JAVDRL010000014">
    <property type="protein sequence ID" value="MDR6533717.1"/>
    <property type="molecule type" value="Genomic_DNA"/>
</dbReference>
<sequence>MALGETEIPTLAAWAGGPERFRALFDAFYAAVPDHPVLAPVFAGMNPRHAEHVAAFVTEVFGGPKAYTEAGGSHAAMIGHHLGRHLTEEQRRAWVSLMLDTADAVGLPADPEFRAAFVGYLEWGTRLAVINSAPGVEAPTDDPPMPVWGWGPPGGPWLG</sequence>
<evidence type="ECO:0000256" key="4">
    <source>
        <dbReference type="ARBA" id="ARBA00023004"/>
    </source>
</evidence>
<evidence type="ECO:0000256" key="3">
    <source>
        <dbReference type="ARBA" id="ARBA00022723"/>
    </source>
</evidence>
<dbReference type="CDD" id="cd14775">
    <property type="entry name" value="TrHb2_O-like"/>
    <property type="match status" value="1"/>
</dbReference>
<reference evidence="6 7" key="1">
    <citation type="submission" date="2023-07" db="EMBL/GenBank/DDBJ databases">
        <title>Sorghum-associated microbial communities from plants grown in Nebraska, USA.</title>
        <authorList>
            <person name="Schachtman D."/>
        </authorList>
    </citation>
    <scope>NUCLEOTIDE SEQUENCE [LARGE SCALE GENOMIC DNA]</scope>
    <source>
        <strain evidence="6 7">DS2154</strain>
    </source>
</reference>
<keyword evidence="1" id="KW-0813">Transport</keyword>
<evidence type="ECO:0000313" key="6">
    <source>
        <dbReference type="EMBL" id="MDR6533717.1"/>
    </source>
</evidence>
<dbReference type="InterPro" id="IPR009050">
    <property type="entry name" value="Globin-like_sf"/>
</dbReference>
<evidence type="ECO:0000256" key="1">
    <source>
        <dbReference type="ARBA" id="ARBA00022448"/>
    </source>
</evidence>
<evidence type="ECO:0000256" key="2">
    <source>
        <dbReference type="ARBA" id="ARBA00022617"/>
    </source>
</evidence>
<evidence type="ECO:0000256" key="5">
    <source>
        <dbReference type="SAM" id="MobiDB-lite"/>
    </source>
</evidence>
<dbReference type="Pfam" id="PF01152">
    <property type="entry name" value="Bac_globin"/>
    <property type="match status" value="1"/>
</dbReference>
<dbReference type="InterPro" id="IPR012292">
    <property type="entry name" value="Globin/Proto"/>
</dbReference>
<accession>A0ABU1N5K9</accession>
<evidence type="ECO:0000313" key="7">
    <source>
        <dbReference type="Proteomes" id="UP001262754"/>
    </source>
</evidence>
<protein>
    <submittedName>
        <fullName evidence="6">Hemoglobin</fullName>
    </submittedName>
</protein>
<dbReference type="SUPFAM" id="SSF46458">
    <property type="entry name" value="Globin-like"/>
    <property type="match status" value="1"/>
</dbReference>
<dbReference type="Proteomes" id="UP001262754">
    <property type="component" value="Unassembled WGS sequence"/>
</dbReference>
<organism evidence="6 7">
    <name type="scientific">Caulobacter rhizosphaerae</name>
    <dbReference type="NCBI Taxonomy" id="2010972"/>
    <lineage>
        <taxon>Bacteria</taxon>
        <taxon>Pseudomonadati</taxon>
        <taxon>Pseudomonadota</taxon>
        <taxon>Alphaproteobacteria</taxon>
        <taxon>Caulobacterales</taxon>
        <taxon>Caulobacteraceae</taxon>
        <taxon>Caulobacter</taxon>
    </lineage>
</organism>
<dbReference type="RefSeq" id="WP_310034670.1">
    <property type="nucleotide sequence ID" value="NZ_JAVDRL010000014.1"/>
</dbReference>
<proteinExistence type="predicted"/>
<comment type="caution">
    <text evidence="6">The sequence shown here is derived from an EMBL/GenBank/DDBJ whole genome shotgun (WGS) entry which is preliminary data.</text>
</comment>
<keyword evidence="7" id="KW-1185">Reference proteome</keyword>
<name>A0ABU1N5K9_9CAUL</name>
<dbReference type="Gene3D" id="1.10.490.10">
    <property type="entry name" value="Globins"/>
    <property type="match status" value="1"/>
</dbReference>
<keyword evidence="2" id="KW-0349">Heme</keyword>